<protein>
    <submittedName>
        <fullName evidence="1">Uncharacterized protein</fullName>
    </submittedName>
</protein>
<evidence type="ECO:0000313" key="2">
    <source>
        <dbReference type="Proteomes" id="UP000260823"/>
    </source>
</evidence>
<reference evidence="1 2" key="1">
    <citation type="submission" date="2018-08" db="EMBL/GenBank/DDBJ databases">
        <title>Mucilaginibacter terrae sp. nov., isolated from manganese diggings.</title>
        <authorList>
            <person name="Huang Y."/>
            <person name="Zhou Z."/>
        </authorList>
    </citation>
    <scope>NUCLEOTIDE SEQUENCE [LARGE SCALE GENOMIC DNA]</scope>
    <source>
        <strain evidence="1 2">ZH6</strain>
    </source>
</reference>
<accession>A0A3E2NJJ5</accession>
<proteinExistence type="predicted"/>
<name>A0A3E2NJJ5_9SPHI</name>
<keyword evidence="2" id="KW-1185">Reference proteome</keyword>
<dbReference type="Proteomes" id="UP000260823">
    <property type="component" value="Unassembled WGS sequence"/>
</dbReference>
<evidence type="ECO:0000313" key="1">
    <source>
        <dbReference type="EMBL" id="RFZ81155.1"/>
    </source>
</evidence>
<dbReference type="OrthoDB" id="99480at2"/>
<sequence length="114" mass="13035">MQILNYTGLYVGLTNIAGQPTRILPPQGRARMEIDGTDFKQTVDGVPIYKVNHKRIKGLPEPDPNNERFYIISKEVASYISKRRYDLLVAEEPFQWAGDTFYRRLVSVSTSQKG</sequence>
<dbReference type="EMBL" id="QWDE01000007">
    <property type="protein sequence ID" value="RFZ81155.1"/>
    <property type="molecule type" value="Genomic_DNA"/>
</dbReference>
<dbReference type="AlphaFoldDB" id="A0A3E2NJJ5"/>
<organism evidence="1 2">
    <name type="scientific">Mucilaginibacter terrenus</name>
    <dbReference type="NCBI Taxonomy" id="2482727"/>
    <lineage>
        <taxon>Bacteria</taxon>
        <taxon>Pseudomonadati</taxon>
        <taxon>Bacteroidota</taxon>
        <taxon>Sphingobacteriia</taxon>
        <taxon>Sphingobacteriales</taxon>
        <taxon>Sphingobacteriaceae</taxon>
        <taxon>Mucilaginibacter</taxon>
    </lineage>
</organism>
<gene>
    <name evidence="1" type="ORF">DYU05_20575</name>
</gene>
<dbReference type="RefSeq" id="WP_117385055.1">
    <property type="nucleotide sequence ID" value="NZ_QWDE01000007.1"/>
</dbReference>
<comment type="caution">
    <text evidence="1">The sequence shown here is derived from an EMBL/GenBank/DDBJ whole genome shotgun (WGS) entry which is preliminary data.</text>
</comment>